<dbReference type="EMBL" id="QGNW01000071">
    <property type="protein sequence ID" value="RVX02297.1"/>
    <property type="molecule type" value="Genomic_DNA"/>
</dbReference>
<gene>
    <name evidence="2" type="primary">POLX_2510</name>
    <name evidence="1" type="synonym">POLX_3526</name>
    <name evidence="2" type="ORF">CK203_028398</name>
    <name evidence="1" type="ORF">CK203_102062</name>
</gene>
<dbReference type="PANTHER" id="PTHR11439">
    <property type="entry name" value="GAG-POL-RELATED RETROTRANSPOSON"/>
    <property type="match status" value="1"/>
</dbReference>
<dbReference type="EMBL" id="QGNW01002225">
    <property type="protein sequence ID" value="RVW22641.1"/>
    <property type="molecule type" value="Genomic_DNA"/>
</dbReference>
<evidence type="ECO:0000313" key="1">
    <source>
        <dbReference type="EMBL" id="RVW22641.1"/>
    </source>
</evidence>
<dbReference type="AlphaFoldDB" id="A0A438J007"/>
<accession>A0A438J007</accession>
<protein>
    <submittedName>
        <fullName evidence="2">Retrovirus-related Pol polyprotein from transposon TNT 1-94</fullName>
    </submittedName>
</protein>
<reference evidence="2 3" key="1">
    <citation type="journal article" date="2018" name="PLoS Genet.">
        <title>Population sequencing reveals clonal diversity and ancestral inbreeding in the grapevine cultivar Chardonnay.</title>
        <authorList>
            <person name="Roach M.J."/>
            <person name="Johnson D.L."/>
            <person name="Bohlmann J."/>
            <person name="van Vuuren H.J."/>
            <person name="Jones S.J."/>
            <person name="Pretorius I.S."/>
            <person name="Schmidt S.A."/>
            <person name="Borneman A.R."/>
        </authorList>
    </citation>
    <scope>NUCLEOTIDE SEQUENCE [LARGE SCALE GENOMIC DNA]</scope>
    <source>
        <strain evidence="3">cv. Chardonnay</strain>
        <strain evidence="2">I10V1</strain>
        <tissue evidence="2">Leaf</tissue>
    </source>
</reference>
<dbReference type="PANTHER" id="PTHR11439:SF467">
    <property type="entry name" value="INTEGRASE CATALYTIC DOMAIN-CONTAINING PROTEIN"/>
    <property type="match status" value="1"/>
</dbReference>
<evidence type="ECO:0000313" key="2">
    <source>
        <dbReference type="EMBL" id="RVX02297.1"/>
    </source>
</evidence>
<sequence>MKGGKPISSPLGNHFKLIKKSCPNSNDEKKKMKSIIPYSFVVGSLMYAMLCTRTDIAHTIRVVSRFLSNLEKEHWEVVKWIFRYLTSSSSVSCVMEEFKHSYEVKAESIVAAKEMELLLWLKGFLQELDKAIQLKKIDTEKNASDMLTKVVPKKKLKLCQHGVYKLPVMELQVAIPPSCARGEHCWASSYMGSNP</sequence>
<comment type="caution">
    <text evidence="2">The sequence shown here is derived from an EMBL/GenBank/DDBJ whole genome shotgun (WGS) entry which is preliminary data.</text>
</comment>
<evidence type="ECO:0000313" key="3">
    <source>
        <dbReference type="Proteomes" id="UP000288805"/>
    </source>
</evidence>
<organism evidence="2 3">
    <name type="scientific">Vitis vinifera</name>
    <name type="common">Grape</name>
    <dbReference type="NCBI Taxonomy" id="29760"/>
    <lineage>
        <taxon>Eukaryota</taxon>
        <taxon>Viridiplantae</taxon>
        <taxon>Streptophyta</taxon>
        <taxon>Embryophyta</taxon>
        <taxon>Tracheophyta</taxon>
        <taxon>Spermatophyta</taxon>
        <taxon>Magnoliopsida</taxon>
        <taxon>eudicotyledons</taxon>
        <taxon>Gunneridae</taxon>
        <taxon>Pentapetalae</taxon>
        <taxon>rosids</taxon>
        <taxon>Vitales</taxon>
        <taxon>Vitaceae</taxon>
        <taxon>Viteae</taxon>
        <taxon>Vitis</taxon>
    </lineage>
</organism>
<proteinExistence type="predicted"/>
<dbReference type="Proteomes" id="UP000288805">
    <property type="component" value="Unassembled WGS sequence"/>
</dbReference>
<name>A0A438J007_VITVI</name>